<dbReference type="FunFam" id="3.40.50.410:FF:000074">
    <property type="entry name" value="Mediator complex subunit 25"/>
    <property type="match status" value="1"/>
</dbReference>
<keyword evidence="7 8" id="KW-0539">Nucleus</keyword>
<comment type="function">
    <text evidence="8">Component of the Mediator complex, a coactivator involved in the regulated transcription of nearly all RNA polymerase II-dependent genes. Mediator functions as a bridge to convey information from gene-specific regulatory proteins to the basal RNA polymerase II transcription machinery. Mediator is recruited to promoters by direct interactions with regulatory proteins and serves as a scaffold for the assembly of a functional preinitiation complex with RNA polymerase II and the general transcription factors.</text>
</comment>
<dbReference type="FunFam" id="2.40.290.30:FF:000001">
    <property type="entry name" value="Mediator of RNA polymerase II transcription subunit 25"/>
    <property type="match status" value="1"/>
</dbReference>
<evidence type="ECO:0000256" key="1">
    <source>
        <dbReference type="ARBA" id="ARBA00004123"/>
    </source>
</evidence>
<dbReference type="Proteomes" id="UP000694565">
    <property type="component" value="Unplaced"/>
</dbReference>
<evidence type="ECO:0000313" key="12">
    <source>
        <dbReference type="Proteomes" id="UP000694565"/>
    </source>
</evidence>
<proteinExistence type="inferred from homology"/>
<dbReference type="InterPro" id="IPR021394">
    <property type="entry name" value="Med25_PTOV"/>
</dbReference>
<dbReference type="AlphaFoldDB" id="A0A8C2WLN0"/>
<sequence>MEPSTKPVSDVVFVIEGTANLGPYFESLRKNYILPAIEYFNGGPPAETDFGGDYGGTQYGLVVFNTVDCAPESYVQCHAPTSSAFEFVSWIDSIQFMGGGAESCSLIAEGLSVALQLFDDFKKMREQIGQTHKVCVLLCNSPPYLLPAVESVSYTGCTADNLVKIIRDRGIHFSVVAPRKLPALRSLFERASPVGGAVEPHPDYSQDPFHMVLVRGILLPGEKPHLTRICDGVIFFYYAFSLRYPPLPVADFPPTSSLWCFSDCAFPPPPFFFEHVVFPRPFPVPGMVNQGPPFTSQPTIPSVAGVKLNQPSIATVTTSSQPMMPLQQVPPNQPVLPPVQPVPIQQPQIPPQQQTTVNQPTVPSAQPNMVSYIIPIPSQQGVANKIVAWTGVLEWQEKPKASSMDSTTKLTRSLPCQVHVNQGENLNTDQWPQKLIMQLIPQQLLTTLGHLFRNSRMVQFLFTNKDVESLKGLYRIMANGFAGCVHFPHTTSPCEVRVLMLLYSSKKRIFMGLIPNDQSGFVNGIRQVITNHKQVQQNRAPVQVAPNQNFLNRPPGPIPVSHGNVQQATGPANQQSPVSGAPPNQVVQSGQAQPQGPILRLSNPGANPQLRSLLLSQQQPQGGVSHMSGMMSHQGLGQQLVHPAPGGGPQMQGQWRQPLGGQQAPPTMVERVQKHVTLSDMTV</sequence>
<dbReference type="InterPro" id="IPR038196">
    <property type="entry name" value="Med25_PTOV_sf"/>
</dbReference>
<evidence type="ECO:0000256" key="5">
    <source>
        <dbReference type="ARBA" id="ARBA00023159"/>
    </source>
</evidence>
<name>A0A8C2WLN0_CYCLU</name>
<keyword evidence="6 8" id="KW-0804">Transcription</keyword>
<evidence type="ECO:0000259" key="10">
    <source>
        <dbReference type="PROSITE" id="PS50234"/>
    </source>
</evidence>
<keyword evidence="5" id="KW-0010">Activator</keyword>
<dbReference type="Gene3D" id="2.40.290.30">
    <property type="entry name" value="Mediator complex subunit 25, ACID domain"/>
    <property type="match status" value="1"/>
</dbReference>
<dbReference type="SUPFAM" id="SSF53300">
    <property type="entry name" value="vWA-like"/>
    <property type="match status" value="1"/>
</dbReference>
<dbReference type="Pfam" id="PF11265">
    <property type="entry name" value="Med25_VWA"/>
    <property type="match status" value="1"/>
</dbReference>
<dbReference type="PANTHER" id="PTHR12433">
    <property type="entry name" value="MEDIATOR OF RNA POLYMERASE II TRANSCRIPTION SUBUNIT 25"/>
    <property type="match status" value="1"/>
</dbReference>
<dbReference type="InterPro" id="IPR036465">
    <property type="entry name" value="vWFA_dom_sf"/>
</dbReference>
<reference evidence="11" key="2">
    <citation type="submission" date="2025-09" db="UniProtKB">
        <authorList>
            <consortium name="Ensembl"/>
        </authorList>
    </citation>
    <scope>IDENTIFICATION</scope>
</reference>
<dbReference type="Ensembl" id="ENSCLMT00005005986.1">
    <property type="protein sequence ID" value="ENSCLMP00005005553.1"/>
    <property type="gene ID" value="ENSCLMG00005003075.1"/>
</dbReference>
<evidence type="ECO:0000256" key="6">
    <source>
        <dbReference type="ARBA" id="ARBA00023163"/>
    </source>
</evidence>
<reference evidence="11" key="1">
    <citation type="submission" date="2025-08" db="UniProtKB">
        <authorList>
            <consortium name="Ensembl"/>
        </authorList>
    </citation>
    <scope>IDENTIFICATION</scope>
</reference>
<comment type="similarity">
    <text evidence="2 8">Belongs to the Mediator complex subunit 25 family.</text>
</comment>
<dbReference type="PANTHER" id="PTHR12433:SF11">
    <property type="entry name" value="MEDIATOR OF RNA POLYMERASE II TRANSCRIPTION SUBUNIT 25"/>
    <property type="match status" value="1"/>
</dbReference>
<comment type="subunit">
    <text evidence="8">Component of the Mediator complex.</text>
</comment>
<feature type="region of interest" description="Disordered" evidence="9">
    <location>
        <begin position="548"/>
        <end position="608"/>
    </location>
</feature>
<protein>
    <recommendedName>
        <fullName evidence="3 8">Mediator of RNA polymerase II transcription subunit 25</fullName>
    </recommendedName>
</protein>
<dbReference type="GO" id="GO:0016592">
    <property type="term" value="C:mediator complex"/>
    <property type="evidence" value="ECO:0007669"/>
    <property type="project" value="UniProtKB-UniRule"/>
</dbReference>
<dbReference type="Gene3D" id="3.40.50.410">
    <property type="entry name" value="von Willebrand factor, type A domain"/>
    <property type="match status" value="1"/>
</dbReference>
<dbReference type="GO" id="GO:0045944">
    <property type="term" value="P:positive regulation of transcription by RNA polymerase II"/>
    <property type="evidence" value="ECO:0007669"/>
    <property type="project" value="TreeGrafter"/>
</dbReference>
<keyword evidence="4 8" id="KW-0805">Transcription regulation</keyword>
<evidence type="ECO:0000256" key="3">
    <source>
        <dbReference type="ARBA" id="ARBA00019694"/>
    </source>
</evidence>
<evidence type="ECO:0000256" key="4">
    <source>
        <dbReference type="ARBA" id="ARBA00023015"/>
    </source>
</evidence>
<feature type="compositionally biased region" description="Polar residues" evidence="9">
    <location>
        <begin position="585"/>
        <end position="594"/>
    </location>
</feature>
<organism evidence="11 12">
    <name type="scientific">Cyclopterus lumpus</name>
    <name type="common">Lumpsucker</name>
    <dbReference type="NCBI Taxonomy" id="8103"/>
    <lineage>
        <taxon>Eukaryota</taxon>
        <taxon>Metazoa</taxon>
        <taxon>Chordata</taxon>
        <taxon>Craniata</taxon>
        <taxon>Vertebrata</taxon>
        <taxon>Euteleostomi</taxon>
        <taxon>Actinopterygii</taxon>
        <taxon>Neopterygii</taxon>
        <taxon>Teleostei</taxon>
        <taxon>Neoteleostei</taxon>
        <taxon>Acanthomorphata</taxon>
        <taxon>Eupercaria</taxon>
        <taxon>Perciformes</taxon>
        <taxon>Cottioidei</taxon>
        <taxon>Cottales</taxon>
        <taxon>Cyclopteridae</taxon>
        <taxon>Cyclopterus</taxon>
    </lineage>
</organism>
<dbReference type="Pfam" id="PF11232">
    <property type="entry name" value="Med25"/>
    <property type="match status" value="1"/>
</dbReference>
<accession>A0A8C2WLN0</accession>
<evidence type="ECO:0000256" key="8">
    <source>
        <dbReference type="RuleBase" id="RU369088"/>
    </source>
</evidence>
<evidence type="ECO:0000256" key="9">
    <source>
        <dbReference type="SAM" id="MobiDB-lite"/>
    </source>
</evidence>
<dbReference type="InterPro" id="IPR002035">
    <property type="entry name" value="VWF_A"/>
</dbReference>
<evidence type="ECO:0000256" key="2">
    <source>
        <dbReference type="ARBA" id="ARBA00009102"/>
    </source>
</evidence>
<dbReference type="GO" id="GO:0005667">
    <property type="term" value="C:transcription regulator complex"/>
    <property type="evidence" value="ECO:0007669"/>
    <property type="project" value="UniProtKB-UniRule"/>
</dbReference>
<dbReference type="GeneTree" id="ENSGT00940000160439"/>
<gene>
    <name evidence="11" type="primary">med25</name>
</gene>
<comment type="subcellular location">
    <subcellularLocation>
        <location evidence="1 8">Nucleus</location>
    </subcellularLocation>
</comment>
<evidence type="ECO:0000256" key="7">
    <source>
        <dbReference type="ARBA" id="ARBA00023242"/>
    </source>
</evidence>
<evidence type="ECO:0000313" key="11">
    <source>
        <dbReference type="Ensembl" id="ENSCLMP00005005553.1"/>
    </source>
</evidence>
<keyword evidence="12" id="KW-1185">Reference proteome</keyword>
<feature type="domain" description="VWFA" evidence="10">
    <location>
        <begin position="10"/>
        <end position="177"/>
    </location>
</feature>
<dbReference type="PROSITE" id="PS50234">
    <property type="entry name" value="VWFA"/>
    <property type="match status" value="1"/>
</dbReference>
<dbReference type="InterPro" id="IPR021419">
    <property type="entry name" value="Mediator_Med25_VWA"/>
</dbReference>
<feature type="compositionally biased region" description="Polar residues" evidence="9">
    <location>
        <begin position="563"/>
        <end position="578"/>
    </location>
</feature>